<keyword evidence="9 12" id="KW-0472">Membrane</keyword>
<dbReference type="EMBL" id="WNJQ01000002">
    <property type="protein sequence ID" value="MBC9824658.1"/>
    <property type="molecule type" value="Genomic_DNA"/>
</dbReference>
<reference evidence="15 16" key="1">
    <citation type="journal article" date="2020" name="Microorganisms">
        <title>New Insight into Antimicrobial Compounds from Food and Marine-Sourced Carnobacterium Species through Phenotype and Genome Analyses.</title>
        <authorList>
            <person name="Begrem S."/>
            <person name="Ivaniuk F."/>
            <person name="Gigout-Chevalier F."/>
            <person name="Kolypczuk L."/>
            <person name="Bonnetot S."/>
            <person name="Leroi F."/>
            <person name="Grovel O."/>
            <person name="Delbarre-Ladrat C."/>
            <person name="Passerini D."/>
        </authorList>
    </citation>
    <scope>NUCLEOTIDE SEQUENCE [LARGE SCALE GENOMIC DNA]</scope>
    <source>
        <strain evidence="15 16">MIP2551</strain>
    </source>
</reference>
<dbReference type="Pfam" id="PF13091">
    <property type="entry name" value="PLDc_2"/>
    <property type="match status" value="2"/>
</dbReference>
<evidence type="ECO:0000256" key="6">
    <source>
        <dbReference type="ARBA" id="ARBA00022737"/>
    </source>
</evidence>
<feature type="active site" evidence="12">
    <location>
        <position position="401"/>
    </location>
</feature>
<evidence type="ECO:0000256" key="10">
    <source>
        <dbReference type="ARBA" id="ARBA00023209"/>
    </source>
</evidence>
<name>A0ABR7T9J9_9LACT</name>
<evidence type="ECO:0000256" key="5">
    <source>
        <dbReference type="ARBA" id="ARBA00022692"/>
    </source>
</evidence>
<dbReference type="InterPro" id="IPR027379">
    <property type="entry name" value="CLS_N"/>
</dbReference>
<dbReference type="SUPFAM" id="SSF56024">
    <property type="entry name" value="Phospholipase D/nuclease"/>
    <property type="match status" value="2"/>
</dbReference>
<comment type="subcellular location">
    <subcellularLocation>
        <location evidence="1 12">Cell membrane</location>
        <topology evidence="1 12">Multi-pass membrane protein</topology>
    </subcellularLocation>
</comment>
<gene>
    <name evidence="15" type="primary">cls</name>
    <name evidence="15" type="ORF">GLO26_02285</name>
</gene>
<feature type="transmembrane region" description="Helical" evidence="12">
    <location>
        <begin position="35"/>
        <end position="54"/>
    </location>
</feature>
<dbReference type="NCBIfam" id="TIGR04265">
    <property type="entry name" value="bac_cardiolipin"/>
    <property type="match status" value="1"/>
</dbReference>
<feature type="active site" evidence="12">
    <location>
        <position position="408"/>
    </location>
</feature>
<dbReference type="InterPro" id="IPR025202">
    <property type="entry name" value="PLD-like_dom"/>
</dbReference>
<proteinExistence type="inferred from homology"/>
<dbReference type="InterPro" id="IPR022924">
    <property type="entry name" value="Cardiolipin_synthase"/>
</dbReference>
<keyword evidence="7 12" id="KW-1133">Transmembrane helix</keyword>
<comment type="caution">
    <text evidence="12">Lacks conserved residue(s) required for the propagation of feature annotation.</text>
</comment>
<dbReference type="InterPro" id="IPR001736">
    <property type="entry name" value="PLipase_D/transphosphatidylase"/>
</dbReference>
<dbReference type="Pfam" id="PF13396">
    <property type="entry name" value="PLDc_N"/>
    <property type="match status" value="1"/>
</dbReference>
<feature type="active site" evidence="12">
    <location>
        <position position="223"/>
    </location>
</feature>
<dbReference type="Proteomes" id="UP000638836">
    <property type="component" value="Unassembled WGS sequence"/>
</dbReference>
<evidence type="ECO:0000256" key="12">
    <source>
        <dbReference type="HAMAP-Rule" id="MF_01916"/>
    </source>
</evidence>
<feature type="active site" evidence="12">
    <location>
        <position position="225"/>
    </location>
</feature>
<keyword evidence="16" id="KW-1185">Reference proteome</keyword>
<dbReference type="Gene3D" id="3.30.870.10">
    <property type="entry name" value="Endonuclease Chain A"/>
    <property type="match status" value="2"/>
</dbReference>
<dbReference type="PANTHER" id="PTHR21248:SF22">
    <property type="entry name" value="PHOSPHOLIPASE D"/>
    <property type="match status" value="1"/>
</dbReference>
<organism evidence="15 16">
    <name type="scientific">Carnobacterium inhibens</name>
    <dbReference type="NCBI Taxonomy" id="147709"/>
    <lineage>
        <taxon>Bacteria</taxon>
        <taxon>Bacillati</taxon>
        <taxon>Bacillota</taxon>
        <taxon>Bacilli</taxon>
        <taxon>Lactobacillales</taxon>
        <taxon>Carnobacteriaceae</taxon>
        <taxon>Carnobacterium</taxon>
    </lineage>
</organism>
<keyword evidence="8 12" id="KW-0443">Lipid metabolism</keyword>
<evidence type="ECO:0000256" key="8">
    <source>
        <dbReference type="ARBA" id="ARBA00023098"/>
    </source>
</evidence>
<dbReference type="EC" id="2.7.8.-" evidence="12 13"/>
<evidence type="ECO:0000256" key="1">
    <source>
        <dbReference type="ARBA" id="ARBA00004651"/>
    </source>
</evidence>
<evidence type="ECO:0000259" key="14">
    <source>
        <dbReference type="PROSITE" id="PS50035"/>
    </source>
</evidence>
<keyword evidence="6" id="KW-0677">Repeat</keyword>
<evidence type="ECO:0000256" key="13">
    <source>
        <dbReference type="NCBIfam" id="TIGR04265"/>
    </source>
</evidence>
<comment type="catalytic activity">
    <reaction evidence="12">
        <text>2 a 1,2-diacyl-sn-glycero-3-phospho-(1'-sn-glycerol) = a cardiolipin + glycerol</text>
        <dbReference type="Rhea" id="RHEA:31451"/>
        <dbReference type="ChEBI" id="CHEBI:17754"/>
        <dbReference type="ChEBI" id="CHEBI:62237"/>
        <dbReference type="ChEBI" id="CHEBI:64716"/>
    </reaction>
</comment>
<protein>
    <recommendedName>
        <fullName evidence="12 13">Cardiolipin synthase</fullName>
        <shortName evidence="12">CL synthase</shortName>
        <ecNumber evidence="12 13">2.7.8.-</ecNumber>
    </recommendedName>
</protein>
<comment type="caution">
    <text evidence="15">The sequence shown here is derived from an EMBL/GenBank/DDBJ whole genome shotgun (WGS) entry which is preliminary data.</text>
</comment>
<dbReference type="CDD" id="cd09112">
    <property type="entry name" value="PLDc_CLS_2"/>
    <property type="match status" value="1"/>
</dbReference>
<comment type="similarity">
    <text evidence="12">Belongs to the phospholipase D family. Cardiolipin synthase subfamily.</text>
</comment>
<evidence type="ECO:0000313" key="16">
    <source>
        <dbReference type="Proteomes" id="UP000638836"/>
    </source>
</evidence>
<evidence type="ECO:0000256" key="2">
    <source>
        <dbReference type="ARBA" id="ARBA00022475"/>
    </source>
</evidence>
<dbReference type="PROSITE" id="PS50035">
    <property type="entry name" value="PLD"/>
    <property type="match status" value="2"/>
</dbReference>
<feature type="domain" description="PLD phosphodiesterase" evidence="14">
    <location>
        <begin position="396"/>
        <end position="423"/>
    </location>
</feature>
<keyword evidence="11 12" id="KW-1208">Phospholipid metabolism</keyword>
<keyword evidence="3 12" id="KW-0444">Lipid biosynthesis</keyword>
<sequence>MQIITYILLGFFFLNIVFAVITVFREKRDIAATWAWLLVLILLPGIGFIFYLFIGKKMTREKIFDIKSQENIGMPELVQAQKEMLAEDENLLSAKQATENAKEMASLFLESDESILTKGNKVELFTDGAQKFNSLIEDISKAEHHIHMIYYIIHNDKIGKRVLKALEERAAAGVDVLVIYDALGSRSLKPNFFKTLKKLGGKAETFFGSKFPLINLRFNYRNHRKIVIIDGKIGYTGGFNVGDEYLGEYKKFGYWRDTHLKIQGNAVLALQSRFLMDWNAAVPKHKLEYEENFFPLIDKKGHTNVQVVSSGPDSDLEQIKKGYIKMISMAKESVFIQTPYFVPDDSVLESIQIAVMSGIDVKIMIPNKPDHPFIYRATMYYAEAMAAVGAEVYIYDNGFLHAKTVVVDGDICSIGTANFDIRSFKLNFEVNVFIYDAKIAQQQQNFFYEDMKKSYLLTKEIIDNKSKWMKFKQTFSRLFSPIL</sequence>
<feature type="domain" description="PLD phosphodiesterase" evidence="14">
    <location>
        <begin position="218"/>
        <end position="245"/>
    </location>
</feature>
<keyword evidence="2 12" id="KW-1003">Cell membrane</keyword>
<dbReference type="CDD" id="cd09110">
    <property type="entry name" value="PLDc_CLS_1"/>
    <property type="match status" value="1"/>
</dbReference>
<keyword evidence="10 12" id="KW-0594">Phospholipid biosynthesis</keyword>
<evidence type="ECO:0000256" key="7">
    <source>
        <dbReference type="ARBA" id="ARBA00022989"/>
    </source>
</evidence>
<keyword evidence="4 12" id="KW-0808">Transferase</keyword>
<evidence type="ECO:0000256" key="9">
    <source>
        <dbReference type="ARBA" id="ARBA00023136"/>
    </source>
</evidence>
<evidence type="ECO:0000256" key="4">
    <source>
        <dbReference type="ARBA" id="ARBA00022679"/>
    </source>
</evidence>
<evidence type="ECO:0000256" key="3">
    <source>
        <dbReference type="ARBA" id="ARBA00022516"/>
    </source>
</evidence>
<dbReference type="SMART" id="SM00155">
    <property type="entry name" value="PLDc"/>
    <property type="match status" value="2"/>
</dbReference>
<dbReference type="RefSeq" id="WP_187948575.1">
    <property type="nucleotide sequence ID" value="NZ_WNJQ01000002.1"/>
</dbReference>
<dbReference type="InterPro" id="IPR030874">
    <property type="entry name" value="Cardiolipin_synth_Firmi"/>
</dbReference>
<feature type="active site" evidence="12">
    <location>
        <position position="403"/>
    </location>
</feature>
<evidence type="ECO:0000256" key="11">
    <source>
        <dbReference type="ARBA" id="ARBA00023264"/>
    </source>
</evidence>
<comment type="function">
    <text evidence="12">Catalyzes the reversible phosphatidyl group transfer from one phosphatidylglycerol molecule to another to form cardiolipin (CL) (diphosphatidylglycerol) and glycerol.</text>
</comment>
<keyword evidence="5 12" id="KW-0812">Transmembrane</keyword>
<accession>A0ABR7T9J9</accession>
<feature type="active site" evidence="12">
    <location>
        <position position="230"/>
    </location>
</feature>
<evidence type="ECO:0000313" key="15">
    <source>
        <dbReference type="EMBL" id="MBC9824658.1"/>
    </source>
</evidence>
<dbReference type="PANTHER" id="PTHR21248">
    <property type="entry name" value="CARDIOLIPIN SYNTHASE"/>
    <property type="match status" value="1"/>
</dbReference>
<dbReference type="HAMAP" id="MF_01916">
    <property type="entry name" value="Cardiolipin_synth_Cls"/>
    <property type="match status" value="1"/>
</dbReference>